<dbReference type="Pfam" id="PF09661">
    <property type="entry name" value="DUF2398"/>
    <property type="match status" value="1"/>
</dbReference>
<sequence>MSTSHASTVSGDVSGRRDAARALLQQPIVTAASERETFDLVRRHAPALKSMFADRLGYRLVVEPTFARLIKAPLGPTSPHRALRHADGTEFGAITYACLALVCAALLEPGTGERVSVDDLLEQVRADARENGIVFGDPVSEERNLAAALRVLEEWGVIAESGHGDEVSGDEVRGDGPHLDVHRDLLSQLLDTPLHGMPGPAAVLARHEHEPAALRLYRRLVEDPFVARDELDDESATILARDRHELARMLENDFGLVLEVRAEGALAYDPAGVLTDEAFPGSGTLKHASLLLLAELTERFGDSAATTLHVDAHTLDSVLADLAAARSRTWKSIYVRDFALLRRDVVALLFRLGLARPHENGIELTAPAARYRPVPAESKCR</sequence>
<reference evidence="1 2" key="1">
    <citation type="submission" date="2020-10" db="EMBL/GenBank/DDBJ databases">
        <title>Whole genome sequence of oil-degrading bacteria Rhodococcus pyridinivorans strain 5Ap.</title>
        <authorList>
            <person name="Akhremchuk A.E."/>
            <person name="Valentovich L.N."/>
            <person name="Charniauskaya M.I."/>
            <person name="Bukliarevich H.A."/>
            <person name="Titok M.A."/>
        </authorList>
    </citation>
    <scope>NUCLEOTIDE SEQUENCE [LARGE SCALE GENOMIC DNA]</scope>
    <source>
        <strain evidence="1 2">5Ap</strain>
    </source>
</reference>
<gene>
    <name evidence="1" type="ORF">INP59_07770</name>
</gene>
<proteinExistence type="predicted"/>
<dbReference type="EMBL" id="CP063450">
    <property type="protein sequence ID" value="QOW00229.1"/>
    <property type="molecule type" value="Genomic_DNA"/>
</dbReference>
<name>A0A7M2XQW6_9NOCA</name>
<dbReference type="Proteomes" id="UP000593818">
    <property type="component" value="Chromosome"/>
</dbReference>
<keyword evidence="2" id="KW-1185">Reference proteome</keyword>
<accession>A0A7M2XQW6</accession>
<organism evidence="1 2">
    <name type="scientific">Rhodococcus pyridinivorans</name>
    <dbReference type="NCBI Taxonomy" id="103816"/>
    <lineage>
        <taxon>Bacteria</taxon>
        <taxon>Bacillati</taxon>
        <taxon>Actinomycetota</taxon>
        <taxon>Actinomycetes</taxon>
        <taxon>Mycobacteriales</taxon>
        <taxon>Nocardiaceae</taxon>
        <taxon>Rhodococcus</taxon>
    </lineage>
</organism>
<evidence type="ECO:0000313" key="1">
    <source>
        <dbReference type="EMBL" id="QOW00229.1"/>
    </source>
</evidence>
<dbReference type="NCBIfam" id="TIGR02678">
    <property type="entry name" value="TIGR02678 family protein"/>
    <property type="match status" value="1"/>
</dbReference>
<protein>
    <submittedName>
        <fullName evidence="1">TIGR02678 family protein</fullName>
    </submittedName>
</protein>
<dbReference type="RefSeq" id="WP_193903509.1">
    <property type="nucleotide sequence ID" value="NZ_CP063450.1"/>
</dbReference>
<dbReference type="AlphaFoldDB" id="A0A7M2XQW6"/>
<evidence type="ECO:0000313" key="2">
    <source>
        <dbReference type="Proteomes" id="UP000593818"/>
    </source>
</evidence>
<dbReference type="InterPro" id="IPR013494">
    <property type="entry name" value="CHP02678"/>
</dbReference>